<dbReference type="InterPro" id="IPR003497">
    <property type="entry name" value="BRO_N_domain"/>
</dbReference>
<accession>A0ABS5L849</accession>
<dbReference type="PROSITE" id="PS51750">
    <property type="entry name" value="BRO_N"/>
    <property type="match status" value="1"/>
</dbReference>
<gene>
    <name evidence="2" type="ORF">KGQ19_47590</name>
</gene>
<sequence>MSTGDIALFDFEGRQVRVIIRDDQPWFVASDIARVLGYADPNDAVARHVDHDDISSEKINTASDLQDPVIRRIIAVNESGLYSLIFGSKLPAAKAFRRWVTAVVLPTIRRTGGVFIAPDSSLAHAIATDPTAALAMAANVLGIAQQLQEQNQALADKNTELVAEHVVIAPKAAAYDAFFDSDDTCSVRDAARMLRRLFSIGENELRDRMRRRWRWVEVHSTAATAYATGRGYMVNHTHVNEFGPCPSSGRLTAKGFRRLEAKLRKELPPERHLQPTPSQS</sequence>
<reference evidence="2 3" key="1">
    <citation type="submission" date="2020-02" db="EMBL/GenBank/DDBJ databases">
        <title>Acidophilic actinobacteria isolated from forest soil.</title>
        <authorList>
            <person name="Golinska P."/>
        </authorList>
    </citation>
    <scope>NUCLEOTIDE SEQUENCE [LARGE SCALE GENOMIC DNA]</scope>
    <source>
        <strain evidence="2 3">NL8</strain>
    </source>
</reference>
<protein>
    <submittedName>
        <fullName evidence="2">Phage antirepressor KilAC domain-containing protein</fullName>
    </submittedName>
</protein>
<proteinExistence type="predicted"/>
<name>A0ABS5L849_9ACTN</name>
<keyword evidence="3" id="KW-1185">Reference proteome</keyword>
<dbReference type="Proteomes" id="UP000730482">
    <property type="component" value="Unassembled WGS sequence"/>
</dbReference>
<dbReference type="Pfam" id="PF02498">
    <property type="entry name" value="Bro-N"/>
    <property type="match status" value="1"/>
</dbReference>
<dbReference type="PANTHER" id="PTHR36180">
    <property type="entry name" value="DNA-BINDING PROTEIN-RELATED-RELATED"/>
    <property type="match status" value="1"/>
</dbReference>
<organism evidence="2 3">
    <name type="scientific">Catenulispora pinistramenti</name>
    <dbReference type="NCBI Taxonomy" id="2705254"/>
    <lineage>
        <taxon>Bacteria</taxon>
        <taxon>Bacillati</taxon>
        <taxon>Actinomycetota</taxon>
        <taxon>Actinomycetes</taxon>
        <taxon>Catenulisporales</taxon>
        <taxon>Catenulisporaceae</taxon>
        <taxon>Catenulispora</taxon>
    </lineage>
</organism>
<dbReference type="EMBL" id="JAAFYZ010000396">
    <property type="protein sequence ID" value="MBS2554543.1"/>
    <property type="molecule type" value="Genomic_DNA"/>
</dbReference>
<dbReference type="Pfam" id="PF03374">
    <property type="entry name" value="ANT"/>
    <property type="match status" value="1"/>
</dbReference>
<evidence type="ECO:0000313" key="3">
    <source>
        <dbReference type="Proteomes" id="UP000730482"/>
    </source>
</evidence>
<comment type="caution">
    <text evidence="2">The sequence shown here is derived from an EMBL/GenBank/DDBJ whole genome shotgun (WGS) entry which is preliminary data.</text>
</comment>
<evidence type="ECO:0000313" key="2">
    <source>
        <dbReference type="EMBL" id="MBS2554543.1"/>
    </source>
</evidence>
<evidence type="ECO:0000259" key="1">
    <source>
        <dbReference type="PROSITE" id="PS51750"/>
    </source>
</evidence>
<feature type="domain" description="Bro-N" evidence="1">
    <location>
        <begin position="1"/>
        <end position="112"/>
    </location>
</feature>
<dbReference type="RefSeq" id="WP_212022108.1">
    <property type="nucleotide sequence ID" value="NZ_JAAFYZ010000396.1"/>
</dbReference>
<dbReference type="SMART" id="SM01040">
    <property type="entry name" value="Bro-N"/>
    <property type="match status" value="1"/>
</dbReference>
<dbReference type="PANTHER" id="PTHR36180:SF2">
    <property type="entry name" value="BRO FAMILY PROTEIN"/>
    <property type="match status" value="1"/>
</dbReference>
<dbReference type="InterPro" id="IPR005039">
    <property type="entry name" value="Ant_C"/>
</dbReference>